<evidence type="ECO:0000256" key="1">
    <source>
        <dbReference type="ARBA" id="ARBA00004370"/>
    </source>
</evidence>
<dbReference type="EMBL" id="JAGKQQ010000002">
    <property type="protein sequence ID" value="MBP3960770.1"/>
    <property type="molecule type" value="Genomic_DNA"/>
</dbReference>
<keyword evidence="8" id="KW-1185">Reference proteome</keyword>
<dbReference type="Pfam" id="PF13664">
    <property type="entry name" value="DUF4149"/>
    <property type="match status" value="1"/>
</dbReference>
<dbReference type="Proteomes" id="UP000676565">
    <property type="component" value="Unassembled WGS sequence"/>
</dbReference>
<dbReference type="RefSeq" id="WP_210663131.1">
    <property type="nucleotide sequence ID" value="NZ_JAGKQQ010000002.1"/>
</dbReference>
<evidence type="ECO:0000256" key="2">
    <source>
        <dbReference type="ARBA" id="ARBA00022692"/>
    </source>
</evidence>
<comment type="subcellular location">
    <subcellularLocation>
        <location evidence="1">Membrane</location>
    </subcellularLocation>
</comment>
<gene>
    <name evidence="7" type="ORF">J8F10_36580</name>
</gene>
<accession>A0ABS5C5P0</accession>
<organism evidence="7 8">
    <name type="scientific">Gemmata palustris</name>
    <dbReference type="NCBI Taxonomy" id="2822762"/>
    <lineage>
        <taxon>Bacteria</taxon>
        <taxon>Pseudomonadati</taxon>
        <taxon>Planctomycetota</taxon>
        <taxon>Planctomycetia</taxon>
        <taxon>Gemmatales</taxon>
        <taxon>Gemmataceae</taxon>
        <taxon>Gemmata</taxon>
    </lineage>
</organism>
<dbReference type="InterPro" id="IPR025423">
    <property type="entry name" value="TMEM205-like"/>
</dbReference>
<feature type="transmembrane region" description="Helical" evidence="5">
    <location>
        <begin position="51"/>
        <end position="70"/>
    </location>
</feature>
<reference evidence="7 8" key="1">
    <citation type="submission" date="2021-04" db="EMBL/GenBank/DDBJ databases">
        <authorList>
            <person name="Ivanova A."/>
        </authorList>
    </citation>
    <scope>NUCLEOTIDE SEQUENCE [LARGE SCALE GENOMIC DNA]</scope>
    <source>
        <strain evidence="7 8">G18</strain>
    </source>
</reference>
<keyword evidence="2 5" id="KW-0812">Transmembrane</keyword>
<evidence type="ECO:0000259" key="6">
    <source>
        <dbReference type="Pfam" id="PF13664"/>
    </source>
</evidence>
<evidence type="ECO:0000256" key="4">
    <source>
        <dbReference type="ARBA" id="ARBA00023136"/>
    </source>
</evidence>
<feature type="transmembrane region" description="Helical" evidence="5">
    <location>
        <begin position="7"/>
        <end position="31"/>
    </location>
</feature>
<keyword evidence="3 5" id="KW-1133">Transmembrane helix</keyword>
<evidence type="ECO:0000256" key="3">
    <source>
        <dbReference type="ARBA" id="ARBA00022989"/>
    </source>
</evidence>
<feature type="domain" description="TMEM205-like" evidence="6">
    <location>
        <begin position="14"/>
        <end position="109"/>
    </location>
</feature>
<feature type="transmembrane region" description="Helical" evidence="5">
    <location>
        <begin position="125"/>
        <end position="148"/>
    </location>
</feature>
<keyword evidence="4 5" id="KW-0472">Membrane</keyword>
<proteinExistence type="predicted"/>
<evidence type="ECO:0000313" key="8">
    <source>
        <dbReference type="Proteomes" id="UP000676565"/>
    </source>
</evidence>
<protein>
    <recommendedName>
        <fullName evidence="6">TMEM205-like domain-containing protein</fullName>
    </recommendedName>
</protein>
<comment type="caution">
    <text evidence="7">The sequence shown here is derived from an EMBL/GenBank/DDBJ whole genome shotgun (WGS) entry which is preliminary data.</text>
</comment>
<feature type="transmembrane region" description="Helical" evidence="5">
    <location>
        <begin position="82"/>
        <end position="100"/>
    </location>
</feature>
<evidence type="ECO:0000313" key="7">
    <source>
        <dbReference type="EMBL" id="MBP3960770.1"/>
    </source>
</evidence>
<sequence>MTALRRFLVVQLLLLWQGGFLFYTACVVPIGTRVLGSGAAQGAITARVTDVLNVIGAVALAGLALDLIFARDPARRRTVYRWVAWGVALACQVGLFYLHLRLESYMDEERRFVMVLPPFYPTHRVYLWTSTVQWAACLLLTWGTLRAWHAEAGGQK</sequence>
<name>A0ABS5C5P0_9BACT</name>
<evidence type="ECO:0000256" key="5">
    <source>
        <dbReference type="SAM" id="Phobius"/>
    </source>
</evidence>